<evidence type="ECO:0000256" key="1">
    <source>
        <dbReference type="SAM" id="MobiDB-lite"/>
    </source>
</evidence>
<proteinExistence type="predicted"/>
<reference evidence="2" key="2">
    <citation type="submission" date="2025-08" db="UniProtKB">
        <authorList>
            <consortium name="Ensembl"/>
        </authorList>
    </citation>
    <scope>IDENTIFICATION</scope>
</reference>
<dbReference type="AlphaFoldDB" id="A0A2I3FXX5"/>
<sequence>DHLKPMETENTKQPSKSCHKPKG</sequence>
<reference evidence="2 3" key="1">
    <citation type="submission" date="2012-10" db="EMBL/GenBank/DDBJ databases">
        <authorList>
            <consortium name="Gibbon Genome Sequencing Consortium"/>
        </authorList>
    </citation>
    <scope>NUCLEOTIDE SEQUENCE [LARGE SCALE GENOMIC DNA]</scope>
</reference>
<evidence type="ECO:0000313" key="2">
    <source>
        <dbReference type="Ensembl" id="ENSNLEP00000025482.1"/>
    </source>
</evidence>
<reference evidence="2" key="3">
    <citation type="submission" date="2025-09" db="UniProtKB">
        <authorList>
            <consortium name="Ensembl"/>
        </authorList>
    </citation>
    <scope>IDENTIFICATION</scope>
</reference>
<feature type="region of interest" description="Disordered" evidence="1">
    <location>
        <begin position="1"/>
        <end position="23"/>
    </location>
</feature>
<keyword evidence="3" id="KW-1185">Reference proteome</keyword>
<evidence type="ECO:0000313" key="3">
    <source>
        <dbReference type="Proteomes" id="UP000001073"/>
    </source>
</evidence>
<dbReference type="EMBL" id="ADFV01192057">
    <property type="status" value="NOT_ANNOTATED_CDS"/>
    <property type="molecule type" value="Genomic_DNA"/>
</dbReference>
<dbReference type="InParanoid" id="A0A2I3FXX5"/>
<dbReference type="Ensembl" id="ENSNLET00000044968.1">
    <property type="protein sequence ID" value="ENSNLEP00000025482.1"/>
    <property type="gene ID" value="ENSNLEG00000027680.1"/>
</dbReference>
<accession>A0A2I3FXX5</accession>
<protein>
    <submittedName>
        <fullName evidence="2">Uncharacterized protein</fullName>
    </submittedName>
</protein>
<organism evidence="2 3">
    <name type="scientific">Nomascus leucogenys</name>
    <name type="common">Northern white-cheeked gibbon</name>
    <name type="synonym">Hylobates leucogenys</name>
    <dbReference type="NCBI Taxonomy" id="61853"/>
    <lineage>
        <taxon>Eukaryota</taxon>
        <taxon>Metazoa</taxon>
        <taxon>Chordata</taxon>
        <taxon>Craniata</taxon>
        <taxon>Vertebrata</taxon>
        <taxon>Euteleostomi</taxon>
        <taxon>Mammalia</taxon>
        <taxon>Eutheria</taxon>
        <taxon>Euarchontoglires</taxon>
        <taxon>Primates</taxon>
        <taxon>Haplorrhini</taxon>
        <taxon>Catarrhini</taxon>
        <taxon>Hylobatidae</taxon>
        <taxon>Nomascus</taxon>
    </lineage>
</organism>
<name>A0A2I3FXX5_NOMLE</name>
<feature type="compositionally biased region" description="Basic and acidic residues" evidence="1">
    <location>
        <begin position="1"/>
        <end position="10"/>
    </location>
</feature>
<dbReference type="Proteomes" id="UP000001073">
    <property type="component" value="Chromosome 22a"/>
</dbReference>